<dbReference type="EMBL" id="CP147248">
    <property type="protein sequence ID" value="WYJ86450.1"/>
    <property type="molecule type" value="Genomic_DNA"/>
</dbReference>
<evidence type="ECO:0000313" key="1">
    <source>
        <dbReference type="EMBL" id="WYJ86450.1"/>
    </source>
</evidence>
<dbReference type="SUPFAM" id="SSF53756">
    <property type="entry name" value="UDP-Glycosyltransferase/glycogen phosphorylase"/>
    <property type="match status" value="1"/>
</dbReference>
<organism evidence="1 2">
    <name type="scientific">Candidatus Enterococcus lemimoniae</name>
    <dbReference type="NCBI Taxonomy" id="1834167"/>
    <lineage>
        <taxon>Bacteria</taxon>
        <taxon>Bacillati</taxon>
        <taxon>Bacillota</taxon>
        <taxon>Bacilli</taxon>
        <taxon>Lactobacillales</taxon>
        <taxon>Enterococcaceae</taxon>
        <taxon>Enterococcus</taxon>
    </lineage>
</organism>
<sequence>MKTLLFAPETFNLAETTRMIEVAKECQAEANCVFMGYSRKFADFIEESGFEFNYLSPHLTETDIVKIMNFDQMKSFKIPFTYDTLKMRIENELKLIKKLNPDGIIIGSTISLLISVRVKKVPLIYVKPYAYSPAHVEGPIFMKDSNPYLKKLAQSFILHLKWLPKSIKKLIEEYDVKD</sequence>
<proteinExistence type="predicted"/>
<gene>
    <name evidence="1" type="ORF">A5866_001534</name>
</gene>
<reference evidence="1 2" key="2">
    <citation type="submission" date="2024-03" db="EMBL/GenBank/DDBJ databases">
        <title>The Genome Sequence of Enterococcus sp. DIV0727d.</title>
        <authorList>
            <consortium name="The Broad Institute Genomics Platform"/>
            <consortium name="The Broad Institute Microbial Omics Core"/>
            <consortium name="The Broad Institute Genomic Center for Infectious Diseases"/>
            <person name="Earl A."/>
            <person name="Manson A."/>
            <person name="Gilmore M."/>
            <person name="Schwartman J."/>
            <person name="Shea T."/>
            <person name="Abouelleil A."/>
            <person name="Cao P."/>
            <person name="Chapman S."/>
            <person name="Cusick C."/>
            <person name="Young S."/>
            <person name="Neafsey D."/>
            <person name="Nusbaum C."/>
            <person name="Birren B."/>
        </authorList>
    </citation>
    <scope>NUCLEOTIDE SEQUENCE [LARGE SCALE GENOMIC DNA]</scope>
    <source>
        <strain evidence="1 2">12C11_DIV0727</strain>
    </source>
</reference>
<dbReference type="Proteomes" id="UP000195080">
    <property type="component" value="Chromosome"/>
</dbReference>
<protein>
    <submittedName>
        <fullName evidence="1">Uncharacterized protein</fullName>
    </submittedName>
</protein>
<keyword evidence="2" id="KW-1185">Reference proteome</keyword>
<reference evidence="2" key="1">
    <citation type="submission" date="2017-05" db="EMBL/GenBank/DDBJ databases">
        <title>The Genome Sequence of EEnterococcus faecalis 9F2_4866.</title>
        <authorList>
            <consortium name="The Broad Institute Genomics Platform"/>
            <consortium name="The Broad Institute Genomic Center for Infectious Diseases"/>
            <person name="Earl A."/>
            <person name="Manson A."/>
            <person name="Schwartman J."/>
            <person name="Gilmore M."/>
            <person name="Abouelleil A."/>
            <person name="Cao P."/>
            <person name="Chapman S."/>
            <person name="Cusick C."/>
            <person name="Shea T."/>
            <person name="Young S."/>
            <person name="Neafsey D."/>
            <person name="Nusbaum C."/>
            <person name="Birren B."/>
        </authorList>
    </citation>
    <scope>NUCLEOTIDE SEQUENCE [LARGE SCALE GENOMIC DNA]</scope>
    <source>
        <strain evidence="2">12C11_DIV0727</strain>
    </source>
</reference>
<evidence type="ECO:0000313" key="2">
    <source>
        <dbReference type="Proteomes" id="UP000195080"/>
    </source>
</evidence>
<name>A0ABZ2T519_9ENTE</name>
<dbReference type="RefSeq" id="WP_086443916.1">
    <property type="nucleotide sequence ID" value="NZ_CP147248.1"/>
</dbReference>
<accession>A0ABZ2T519</accession>